<feature type="domain" description="RNase H type-1" evidence="1">
    <location>
        <begin position="395"/>
        <end position="543"/>
    </location>
</feature>
<dbReference type="InterPro" id="IPR002156">
    <property type="entry name" value="RNaseH_domain"/>
</dbReference>
<dbReference type="GO" id="GO:0004523">
    <property type="term" value="F:RNA-DNA hybrid ribonuclease activity"/>
    <property type="evidence" value="ECO:0007669"/>
    <property type="project" value="InterPro"/>
</dbReference>
<accession>A0A916DYA0</accession>
<protein>
    <recommendedName>
        <fullName evidence="1">RNase H type-1 domain-containing protein</fullName>
    </recommendedName>
</protein>
<proteinExistence type="predicted"/>
<organism evidence="2 3">
    <name type="scientific">Rhizophagus irregularis</name>
    <dbReference type="NCBI Taxonomy" id="588596"/>
    <lineage>
        <taxon>Eukaryota</taxon>
        <taxon>Fungi</taxon>
        <taxon>Fungi incertae sedis</taxon>
        <taxon>Mucoromycota</taxon>
        <taxon>Glomeromycotina</taxon>
        <taxon>Glomeromycetes</taxon>
        <taxon>Glomerales</taxon>
        <taxon>Glomeraceae</taxon>
        <taxon>Rhizophagus</taxon>
    </lineage>
</organism>
<dbReference type="VEuPathDB" id="FungiDB:RhiirFUN_022397"/>
<dbReference type="Proteomes" id="UP000684084">
    <property type="component" value="Unassembled WGS sequence"/>
</dbReference>
<comment type="caution">
    <text evidence="2">The sequence shown here is derived from an EMBL/GenBank/DDBJ whole genome shotgun (WGS) entry which is preliminary data.</text>
</comment>
<gene>
    <name evidence="2" type="ORF">CHRIB12_LOCUS2235</name>
</gene>
<sequence length="778" mass="91874">MVPYRTNFKNKLKLASTAPNIIMELNLLYNIRSIFDNQLQAKVNNFIIQINDQGILGKIMEIRLVDIQNKLLLPFNPLINFPFSNKDLIFMGQHLRNNFIINNLLLMKSYNFSIEFNKHNIGKNSTVLGRGRHIMEIVGTESFLKNIKILRMNNLYFLDQFLSPDNKTLLTWWNIKNKIFALSNNRNSNVVNTPNIYKKIQSLVTTNGKNYNVKEEYIDNNVVTNLGGYEFLPINIHINNIITSFNMFHFENIYGKIIEEKPFTYIFEHFKRISNTSEINLFIKVCNGCEYNIGQIEGKCIIESMKTEIYEVRYKRLIKWKGYKAYLLKEAQHNYMENIIRYDQFFKRNPLYYSSYDNYQLRFDENSLDIIEKYIDLSLDKQKLFDSRKILYDSNVKDFVCYTDGSIKDITKEYVLATFGTTFYNLSLQKILELISSYNNWISSTRAEIFALLITLLIAPSNSNLTVYTDSASVISNFEKFKFYNFTLVTRQIFKISNNNILWKIIMDIIKENNLSVNIFKVNAHTDDSLNNYVDNIVSLAHNDQNLGINLNYNNFYDLPWIPKWNGIVIEKSLRKLITLTTNTKNLERFCPMCEEDEEDFNHIWFCEERREDMDDLISGVQNWLLLEINKILDPINHITLEHIKNLNDIWKLEVSEDHITFIDLIKGFFPSSLINFFKQLLSTKSKVEILSYNFRNEILDKSMIFWKVRCNKLNEIDRSLGIDKNVKKQHFGKEQFIDKTRKSKNKKYFNLQSLQSHIYFGGNTIDYYNIVDYGSVS</sequence>
<evidence type="ECO:0000259" key="1">
    <source>
        <dbReference type="PROSITE" id="PS50879"/>
    </source>
</evidence>
<evidence type="ECO:0000313" key="2">
    <source>
        <dbReference type="EMBL" id="CAB5321445.1"/>
    </source>
</evidence>
<dbReference type="GO" id="GO:0003676">
    <property type="term" value="F:nucleic acid binding"/>
    <property type="evidence" value="ECO:0007669"/>
    <property type="project" value="InterPro"/>
</dbReference>
<dbReference type="EMBL" id="CAGKOT010000003">
    <property type="protein sequence ID" value="CAB5321445.1"/>
    <property type="molecule type" value="Genomic_DNA"/>
</dbReference>
<dbReference type="OrthoDB" id="2435398at2759"/>
<reference evidence="2" key="1">
    <citation type="submission" date="2020-05" db="EMBL/GenBank/DDBJ databases">
        <authorList>
            <person name="Rincon C."/>
            <person name="Sanders R I."/>
            <person name="Robbins C."/>
            <person name="Chaturvedi A."/>
        </authorList>
    </citation>
    <scope>NUCLEOTIDE SEQUENCE</scope>
    <source>
        <strain evidence="2">CHB12</strain>
    </source>
</reference>
<dbReference type="Pfam" id="PF00075">
    <property type="entry name" value="RNase_H"/>
    <property type="match status" value="1"/>
</dbReference>
<evidence type="ECO:0000313" key="3">
    <source>
        <dbReference type="Proteomes" id="UP000684084"/>
    </source>
</evidence>
<name>A0A916DYA0_9GLOM</name>
<dbReference type="PROSITE" id="PS50879">
    <property type="entry name" value="RNASE_H_1"/>
    <property type="match status" value="1"/>
</dbReference>
<dbReference type="AlphaFoldDB" id="A0A916DYA0"/>